<dbReference type="InParanoid" id="A0A2H3EE40"/>
<evidence type="ECO:0000313" key="3">
    <source>
        <dbReference type="Proteomes" id="UP000217790"/>
    </source>
</evidence>
<reference evidence="3" key="1">
    <citation type="journal article" date="2017" name="Nat. Ecol. Evol.">
        <title>Genome expansion and lineage-specific genetic innovations in the forest pathogenic fungi Armillaria.</title>
        <authorList>
            <person name="Sipos G."/>
            <person name="Prasanna A.N."/>
            <person name="Walter M.C."/>
            <person name="O'Connor E."/>
            <person name="Balint B."/>
            <person name="Krizsan K."/>
            <person name="Kiss B."/>
            <person name="Hess J."/>
            <person name="Varga T."/>
            <person name="Slot J."/>
            <person name="Riley R."/>
            <person name="Boka B."/>
            <person name="Rigling D."/>
            <person name="Barry K."/>
            <person name="Lee J."/>
            <person name="Mihaltcheva S."/>
            <person name="LaButti K."/>
            <person name="Lipzen A."/>
            <person name="Waldron R."/>
            <person name="Moloney N.M."/>
            <person name="Sperisen C."/>
            <person name="Kredics L."/>
            <person name="Vagvoelgyi C."/>
            <person name="Patrignani A."/>
            <person name="Fitzpatrick D."/>
            <person name="Nagy I."/>
            <person name="Doyle S."/>
            <person name="Anderson J.B."/>
            <person name="Grigoriev I.V."/>
            <person name="Gueldener U."/>
            <person name="Muensterkoetter M."/>
            <person name="Nagy L.G."/>
        </authorList>
    </citation>
    <scope>NUCLEOTIDE SEQUENCE [LARGE SCALE GENOMIC DNA]</scope>
    <source>
        <strain evidence="3">Ar21-2</strain>
    </source>
</reference>
<name>A0A2H3EE40_ARMGA</name>
<dbReference type="EMBL" id="KZ293644">
    <property type="protein sequence ID" value="PBL04481.1"/>
    <property type="molecule type" value="Genomic_DNA"/>
</dbReference>
<gene>
    <name evidence="2" type="ORF">ARMGADRAFT_1070924</name>
</gene>
<protein>
    <submittedName>
        <fullName evidence="2">Uncharacterized protein</fullName>
    </submittedName>
</protein>
<keyword evidence="3" id="KW-1185">Reference proteome</keyword>
<evidence type="ECO:0000313" key="2">
    <source>
        <dbReference type="EMBL" id="PBL04481.1"/>
    </source>
</evidence>
<dbReference type="Proteomes" id="UP000217790">
    <property type="component" value="Unassembled WGS sequence"/>
</dbReference>
<evidence type="ECO:0000256" key="1">
    <source>
        <dbReference type="SAM" id="Phobius"/>
    </source>
</evidence>
<keyword evidence="1" id="KW-0472">Membrane</keyword>
<keyword evidence="1" id="KW-0812">Transmembrane</keyword>
<dbReference type="AlphaFoldDB" id="A0A2H3EE40"/>
<sequence>MVTTTKTHRIRTRKRFRRRFITARAHPTVFLTADMPIVLLSFGHQQCDDEQPGSKLEQMWRYRLYGERQGLSMLGPAIDESSSSIGGVARLAFNYHFLPV</sequence>
<proteinExistence type="predicted"/>
<accession>A0A2H3EE40</accession>
<keyword evidence="1" id="KW-1133">Transmembrane helix</keyword>
<organism evidence="2 3">
    <name type="scientific">Armillaria gallica</name>
    <name type="common">Bulbous honey fungus</name>
    <name type="synonym">Armillaria bulbosa</name>
    <dbReference type="NCBI Taxonomy" id="47427"/>
    <lineage>
        <taxon>Eukaryota</taxon>
        <taxon>Fungi</taxon>
        <taxon>Dikarya</taxon>
        <taxon>Basidiomycota</taxon>
        <taxon>Agaricomycotina</taxon>
        <taxon>Agaricomycetes</taxon>
        <taxon>Agaricomycetidae</taxon>
        <taxon>Agaricales</taxon>
        <taxon>Marasmiineae</taxon>
        <taxon>Physalacriaceae</taxon>
        <taxon>Armillaria</taxon>
    </lineage>
</organism>
<dbReference type="OrthoDB" id="10553274at2759"/>
<feature type="transmembrane region" description="Helical" evidence="1">
    <location>
        <begin position="21"/>
        <end position="42"/>
    </location>
</feature>